<feature type="transmembrane region" description="Helical" evidence="1">
    <location>
        <begin position="355"/>
        <end position="377"/>
    </location>
</feature>
<keyword evidence="4" id="KW-1185">Reference proteome</keyword>
<feature type="transmembrane region" description="Helical" evidence="1">
    <location>
        <begin position="397"/>
        <end position="419"/>
    </location>
</feature>
<accession>A0ABU4UQA9</accession>
<dbReference type="InterPro" id="IPR027417">
    <property type="entry name" value="P-loop_NTPase"/>
</dbReference>
<reference evidence="3 4" key="1">
    <citation type="submission" date="2023-11" db="EMBL/GenBank/DDBJ databases">
        <title>Lentzea sokolovensis, sp. nov., Lentzea kristufkii, sp. nov., and Lentzea miocenensis, sp. nov., rare actinobacteria from Sokolov Coal Basin, Miocene lacustrine sediment, Czech Republic.</title>
        <authorList>
            <person name="Lara A."/>
            <person name="Kotroba L."/>
            <person name="Nouioui I."/>
            <person name="Neumann-Schaal M."/>
            <person name="Mast Y."/>
            <person name="Chronakova A."/>
        </authorList>
    </citation>
    <scope>NUCLEOTIDE SEQUENCE [LARGE SCALE GENOMIC DNA]</scope>
    <source>
        <strain evidence="3 4">BCCO 10_0061</strain>
    </source>
</reference>
<name>A0ABU4UQA9_9PSEU</name>
<feature type="transmembrane region" description="Helical" evidence="1">
    <location>
        <begin position="573"/>
        <end position="597"/>
    </location>
</feature>
<dbReference type="Gene3D" id="3.40.50.300">
    <property type="entry name" value="P-loop containing nucleotide triphosphate hydrolases"/>
    <property type="match status" value="1"/>
</dbReference>
<dbReference type="Proteomes" id="UP001285352">
    <property type="component" value="Unassembled WGS sequence"/>
</dbReference>
<evidence type="ECO:0000259" key="2">
    <source>
        <dbReference type="PROSITE" id="PS50837"/>
    </source>
</evidence>
<proteinExistence type="predicted"/>
<gene>
    <name evidence="3" type="ORF">SK854_03765</name>
</gene>
<dbReference type="InterPro" id="IPR007111">
    <property type="entry name" value="NACHT_NTPase"/>
</dbReference>
<comment type="caution">
    <text evidence="3">The sequence shown here is derived from an EMBL/GenBank/DDBJ whole genome shotgun (WGS) entry which is preliminary data.</text>
</comment>
<dbReference type="RefSeq" id="WP_319973522.1">
    <property type="nucleotide sequence ID" value="NZ_JAXAVU010000001.1"/>
</dbReference>
<feature type="domain" description="NACHT" evidence="2">
    <location>
        <begin position="93"/>
        <end position="189"/>
    </location>
</feature>
<keyword evidence="1" id="KW-0472">Membrane</keyword>
<evidence type="ECO:0000256" key="1">
    <source>
        <dbReference type="SAM" id="Phobius"/>
    </source>
</evidence>
<protein>
    <submittedName>
        <fullName evidence="3">NACHT domain-containing protein</fullName>
    </submittedName>
</protein>
<keyword evidence="1" id="KW-0812">Transmembrane</keyword>
<reference evidence="3 4" key="2">
    <citation type="submission" date="2023-11" db="EMBL/GenBank/DDBJ databases">
        <authorList>
            <person name="Lara A.C."/>
            <person name="Chronakova A."/>
        </authorList>
    </citation>
    <scope>NUCLEOTIDE SEQUENCE [LARGE SCALE GENOMIC DNA]</scope>
    <source>
        <strain evidence="3 4">BCCO 10_0061</strain>
    </source>
</reference>
<keyword evidence="1" id="KW-1133">Transmembrane helix</keyword>
<feature type="transmembrane region" description="Helical" evidence="1">
    <location>
        <begin position="440"/>
        <end position="467"/>
    </location>
</feature>
<organism evidence="3 4">
    <name type="scientific">Lentzea sokolovensis</name>
    <dbReference type="NCBI Taxonomy" id="3095429"/>
    <lineage>
        <taxon>Bacteria</taxon>
        <taxon>Bacillati</taxon>
        <taxon>Actinomycetota</taxon>
        <taxon>Actinomycetes</taxon>
        <taxon>Pseudonocardiales</taxon>
        <taxon>Pseudonocardiaceae</taxon>
        <taxon>Lentzea</taxon>
    </lineage>
</organism>
<evidence type="ECO:0000313" key="4">
    <source>
        <dbReference type="Proteomes" id="UP001285352"/>
    </source>
</evidence>
<dbReference type="PROSITE" id="PS50837">
    <property type="entry name" value="NACHT"/>
    <property type="match status" value="1"/>
</dbReference>
<feature type="transmembrane region" description="Helical" evidence="1">
    <location>
        <begin position="539"/>
        <end position="561"/>
    </location>
</feature>
<dbReference type="EMBL" id="JAXAVU010000001">
    <property type="protein sequence ID" value="MDX8141214.1"/>
    <property type="molecule type" value="Genomic_DNA"/>
</dbReference>
<feature type="transmembrane region" description="Helical" evidence="1">
    <location>
        <begin position="492"/>
        <end position="512"/>
    </location>
</feature>
<dbReference type="SUPFAM" id="SSF52540">
    <property type="entry name" value="P-loop containing nucleoside triphosphate hydrolases"/>
    <property type="match status" value="1"/>
</dbReference>
<evidence type="ECO:0000313" key="3">
    <source>
        <dbReference type="EMBL" id="MDX8141214.1"/>
    </source>
</evidence>
<dbReference type="Pfam" id="PF05729">
    <property type="entry name" value="NACHT"/>
    <property type="match status" value="1"/>
</dbReference>
<sequence>MTEPSKQFPIRATTSGFGSVLKLGAVGRRRNGLVNSQAEKLAETMSRHCRREEENRGLYDPGPLAVRWRARTALGAGKEEDTIADVYRNLPGERLVVLGEPGSGKTMLTIRFVQEFVRDRAASDPVPVIFSLASWDPARLSLRDWLIERLLRDHTGMDAQVPGGTSLAAELVEDGWILPVLDGFDEIASGLHDRALEALSCSTLPWLLTSRLGEYEKASRPLGRSAAIELSGVTAADLSAYLPDTGEWAPVLAEIEAHPEGRLAKVLRTPLMASLARKVHSGAESPSALLDAKRFPDEATTEEHLLGGFVPAAYRDCRRWDPDDARRWLGHLARLGTRDLAWWELGGVVSRFRRIASVVVAVSLLTALFDWMIYMPVYSAESGMAKGVRTALLEGMFFAPTAGIVFGLIYGVITMRGHVVRPSRVRLRLRGPRTGRSLRGSIALGLSGGFGLGIGYGVVTTLLRVFFDELFGDVPEEVTIADVLVMTVVNSIAWGLIFAVAGGAVLGLAAALESPLDIRREFDPVSLLVENRVTALRQAAALVPAVTLMFVLSSLLVIVLLDGVVAVLEWQPLGLLAIGGISGCVGALGYLVTFTAWGQWLILARFWWPVTGRMPWAMIAFLEDAYELGVLRQSGANYQFRHERLRDHLARH</sequence>